<dbReference type="InterPro" id="IPR010285">
    <property type="entry name" value="DNA_helicase_pif1-like_DEAD"/>
</dbReference>
<organism evidence="4 5">
    <name type="scientific">Dryococelus australis</name>
    <dbReference type="NCBI Taxonomy" id="614101"/>
    <lineage>
        <taxon>Eukaryota</taxon>
        <taxon>Metazoa</taxon>
        <taxon>Ecdysozoa</taxon>
        <taxon>Arthropoda</taxon>
        <taxon>Hexapoda</taxon>
        <taxon>Insecta</taxon>
        <taxon>Pterygota</taxon>
        <taxon>Neoptera</taxon>
        <taxon>Polyneoptera</taxon>
        <taxon>Phasmatodea</taxon>
        <taxon>Verophasmatodea</taxon>
        <taxon>Anareolatae</taxon>
        <taxon>Phasmatidae</taxon>
        <taxon>Eurycanthinae</taxon>
        <taxon>Dryococelus</taxon>
    </lineage>
</organism>
<dbReference type="Proteomes" id="UP001159363">
    <property type="component" value="Chromosome 1"/>
</dbReference>
<evidence type="ECO:0000313" key="4">
    <source>
        <dbReference type="EMBL" id="KAJ8895545.1"/>
    </source>
</evidence>
<dbReference type="PANTHER" id="PTHR10492">
    <property type="match status" value="1"/>
</dbReference>
<accession>A0ABQ9IFT4</accession>
<keyword evidence="1" id="KW-0067">ATP-binding</keyword>
<comment type="cofactor">
    <cofactor evidence="1">
        <name>Mg(2+)</name>
        <dbReference type="ChEBI" id="CHEBI:18420"/>
    </cofactor>
</comment>
<keyword evidence="1" id="KW-0233">DNA recombination</keyword>
<reference evidence="4 5" key="1">
    <citation type="submission" date="2023-02" db="EMBL/GenBank/DDBJ databases">
        <title>LHISI_Scaffold_Assembly.</title>
        <authorList>
            <person name="Stuart O.P."/>
            <person name="Cleave R."/>
            <person name="Magrath M.J.L."/>
            <person name="Mikheyev A.S."/>
        </authorList>
    </citation>
    <scope>NUCLEOTIDE SEQUENCE [LARGE SCALE GENOMIC DNA]</scope>
    <source>
        <strain evidence="4">Daus_M_001</strain>
        <tissue evidence="4">Leg muscle</tissue>
    </source>
</reference>
<evidence type="ECO:0000259" key="3">
    <source>
        <dbReference type="Pfam" id="PF05970"/>
    </source>
</evidence>
<keyword evidence="1" id="KW-0547">Nucleotide-binding</keyword>
<dbReference type="PANTHER" id="PTHR10492:SF93">
    <property type="entry name" value="ATP-DEPENDENT DNA HELICASE"/>
    <property type="match status" value="1"/>
</dbReference>
<evidence type="ECO:0000313" key="5">
    <source>
        <dbReference type="Proteomes" id="UP001159363"/>
    </source>
</evidence>
<keyword evidence="1" id="KW-0378">Hydrolase</keyword>
<comment type="caution">
    <text evidence="4">The sequence shown here is derived from an EMBL/GenBank/DDBJ whole genome shotgun (WGS) entry which is preliminary data.</text>
</comment>
<evidence type="ECO:0000256" key="2">
    <source>
        <dbReference type="SAM" id="MobiDB-lite"/>
    </source>
</evidence>
<keyword evidence="1" id="KW-0234">DNA repair</keyword>
<dbReference type="EMBL" id="JARBHB010000001">
    <property type="protein sequence ID" value="KAJ8895545.1"/>
    <property type="molecule type" value="Genomic_DNA"/>
</dbReference>
<comment type="catalytic activity">
    <reaction evidence="1">
        <text>ATP + H2O = ADP + phosphate + H(+)</text>
        <dbReference type="Rhea" id="RHEA:13065"/>
        <dbReference type="ChEBI" id="CHEBI:15377"/>
        <dbReference type="ChEBI" id="CHEBI:15378"/>
        <dbReference type="ChEBI" id="CHEBI:30616"/>
        <dbReference type="ChEBI" id="CHEBI:43474"/>
        <dbReference type="ChEBI" id="CHEBI:456216"/>
        <dbReference type="EC" id="5.6.2.3"/>
    </reaction>
</comment>
<comment type="similarity">
    <text evidence="1">Belongs to the helicase family.</text>
</comment>
<gene>
    <name evidence="4" type="ORF">PR048_000881</name>
</gene>
<proteinExistence type="inferred from homology"/>
<sequence length="548" mass="59718">MMQRQNDNARGGGVVMGVRKPEKTRRPASGIVQHDSHITSPPAVRADVTSAYEAFVLRATCSRYARLVGSRATSDVHLCASRQVTEQLFGAFNVLCTADVSEEDLGSHRSCDVSQVTPGNKAASRGQGRSRTLACPCSRPLLNSALPRACYSRPLDITSPNSLAAFFSPQLNMLLALLLLKIHQLHPQLGLPVQRHASSPNHLEGLNTPRVALRDIVRNPEHSSDKRGNPHNQDHAASCCKILSCRPAFVTNTWRPPIARVASAITSSVFSARASGTSSAGMQGLGKRKTPQYPLANIRETTPPGLEPGSPLWEPNALSRYANRGPIIPGNYRPKPLRNIAMMWKAVKGGGGGDPGGNPPAAASSGMISKLRKSESGLSGIRIRFVLVGGECRGGKTAHSMFKIPIDRLEQPVCSISKNSQTGRVIQDYVFIVWDKCTMAHFFFEAVDRTLQDLRNDGRSFGGTNITRCYSRDVRRRSCSMNKKISDIEAYPKATSKIKQRDWSRPQQPSVSADLSCCGDLNTKSKLGMNPRGVYNTTLANRNELQVE</sequence>
<feature type="domain" description="DNA helicase Pif1-like DEAD-box helicase" evidence="3">
    <location>
        <begin position="393"/>
        <end position="467"/>
    </location>
</feature>
<name>A0ABQ9IFT4_9NEOP</name>
<keyword evidence="1" id="KW-0227">DNA damage</keyword>
<protein>
    <recommendedName>
        <fullName evidence="1">ATP-dependent DNA helicase</fullName>
        <ecNumber evidence="1">5.6.2.3</ecNumber>
    </recommendedName>
</protein>
<keyword evidence="1" id="KW-0347">Helicase</keyword>
<dbReference type="EC" id="5.6.2.3" evidence="1"/>
<dbReference type="Pfam" id="PF05970">
    <property type="entry name" value="PIF1"/>
    <property type="match status" value="1"/>
</dbReference>
<evidence type="ECO:0000256" key="1">
    <source>
        <dbReference type="RuleBase" id="RU363044"/>
    </source>
</evidence>
<feature type="region of interest" description="Disordered" evidence="2">
    <location>
        <begin position="108"/>
        <end position="129"/>
    </location>
</feature>
<keyword evidence="5" id="KW-1185">Reference proteome</keyword>